<keyword evidence="4" id="KW-0804">Transcription</keyword>
<dbReference type="CDD" id="cd08422">
    <property type="entry name" value="PBP2_CrgA_like"/>
    <property type="match status" value="1"/>
</dbReference>
<dbReference type="SUPFAM" id="SSF53850">
    <property type="entry name" value="Periplasmic binding protein-like II"/>
    <property type="match status" value="1"/>
</dbReference>
<evidence type="ECO:0000256" key="3">
    <source>
        <dbReference type="ARBA" id="ARBA00023125"/>
    </source>
</evidence>
<sequence>MSLKRIHCFVAIANLGNLNEAAKELNLTPSAVSQNLKLLEEELGVTLIKRTTRSLLLTDVGQYFYQNLQKILADLDNLYSNAGTYNKEPKGELTITCPVAFGYSQLAPLIYEFSERYQHINVNIKLSDNLVNLNEEDYDIALRIVSMPPDNFSLRYLCPIDWVYCASSEYLSRYGKPETIEDLRHHQLLMYPEMNPTLKKMDNSETLKSIKSNCSLFSLQAVLNHKGVAYLPLYLIRDEIKNKRIVPLKLTDRLVFHTHHLYALYFPSRHNNPKIRVFIDFLLEKFSRQSFALEE</sequence>
<evidence type="ECO:0000256" key="2">
    <source>
        <dbReference type="ARBA" id="ARBA00023015"/>
    </source>
</evidence>
<feature type="domain" description="HTH lysR-type" evidence="5">
    <location>
        <begin position="1"/>
        <end position="58"/>
    </location>
</feature>
<dbReference type="PANTHER" id="PTHR30537:SF35">
    <property type="entry name" value="TRANSCRIPTIONAL REGULATORY PROTEIN"/>
    <property type="match status" value="1"/>
</dbReference>
<dbReference type="Gene3D" id="3.40.190.290">
    <property type="match status" value="1"/>
</dbReference>
<dbReference type="Pfam" id="PF03466">
    <property type="entry name" value="LysR_substrate"/>
    <property type="match status" value="1"/>
</dbReference>
<protein>
    <submittedName>
        <fullName evidence="6">DNA-binding transcriptional LysR family regulator</fullName>
    </submittedName>
</protein>
<dbReference type="RefSeq" id="WP_208107230.1">
    <property type="nucleotide sequence ID" value="NZ_SNYQ01000001.1"/>
</dbReference>
<keyword evidence="2" id="KW-0805">Transcription regulation</keyword>
<evidence type="ECO:0000313" key="6">
    <source>
        <dbReference type="EMBL" id="TDQ59572.1"/>
    </source>
</evidence>
<keyword evidence="7" id="KW-1185">Reference proteome</keyword>
<dbReference type="GO" id="GO:0043565">
    <property type="term" value="F:sequence-specific DNA binding"/>
    <property type="evidence" value="ECO:0007669"/>
    <property type="project" value="TreeGrafter"/>
</dbReference>
<dbReference type="Proteomes" id="UP000295657">
    <property type="component" value="Unassembled WGS sequence"/>
</dbReference>
<reference evidence="6 7" key="1">
    <citation type="submission" date="2019-03" db="EMBL/GenBank/DDBJ databases">
        <title>Genomic Encyclopedia of Type Strains, Phase IV (KMG-IV): sequencing the most valuable type-strain genomes for metagenomic binning, comparative biology and taxonomic classification.</title>
        <authorList>
            <person name="Goeker M."/>
        </authorList>
    </citation>
    <scope>NUCLEOTIDE SEQUENCE [LARGE SCALE GENOMIC DNA]</scope>
    <source>
        <strain evidence="6 7">DSM 28403</strain>
    </source>
</reference>
<gene>
    <name evidence="6" type="ORF">EDC45_0228</name>
</gene>
<dbReference type="InterPro" id="IPR036390">
    <property type="entry name" value="WH_DNA-bd_sf"/>
</dbReference>
<dbReference type="Gene3D" id="1.10.10.10">
    <property type="entry name" value="Winged helix-like DNA-binding domain superfamily/Winged helix DNA-binding domain"/>
    <property type="match status" value="1"/>
</dbReference>
<dbReference type="GO" id="GO:0006351">
    <property type="term" value="P:DNA-templated transcription"/>
    <property type="evidence" value="ECO:0007669"/>
    <property type="project" value="TreeGrafter"/>
</dbReference>
<dbReference type="PANTHER" id="PTHR30537">
    <property type="entry name" value="HTH-TYPE TRANSCRIPTIONAL REGULATOR"/>
    <property type="match status" value="1"/>
</dbReference>
<dbReference type="InterPro" id="IPR005119">
    <property type="entry name" value="LysR_subst-bd"/>
</dbReference>
<proteinExistence type="inferred from homology"/>
<dbReference type="SUPFAM" id="SSF46785">
    <property type="entry name" value="Winged helix' DNA-binding domain"/>
    <property type="match status" value="1"/>
</dbReference>
<name>A0A4R6VFE3_9PAST</name>
<evidence type="ECO:0000313" key="7">
    <source>
        <dbReference type="Proteomes" id="UP000295657"/>
    </source>
</evidence>
<evidence type="ECO:0000256" key="4">
    <source>
        <dbReference type="ARBA" id="ARBA00023163"/>
    </source>
</evidence>
<evidence type="ECO:0000256" key="1">
    <source>
        <dbReference type="ARBA" id="ARBA00009437"/>
    </source>
</evidence>
<dbReference type="InterPro" id="IPR000847">
    <property type="entry name" value="LysR_HTH_N"/>
</dbReference>
<accession>A0A4R6VFE3</accession>
<organism evidence="6 7">
    <name type="scientific">Mesocricetibacter intestinalis</name>
    <dbReference type="NCBI Taxonomy" id="1521930"/>
    <lineage>
        <taxon>Bacteria</taxon>
        <taxon>Pseudomonadati</taxon>
        <taxon>Pseudomonadota</taxon>
        <taxon>Gammaproteobacteria</taxon>
        <taxon>Pasteurellales</taxon>
        <taxon>Pasteurellaceae</taxon>
        <taxon>Mesocricetibacter</taxon>
    </lineage>
</organism>
<dbReference type="PRINTS" id="PR00039">
    <property type="entry name" value="HTHLYSR"/>
</dbReference>
<dbReference type="EMBL" id="SNYQ01000001">
    <property type="protein sequence ID" value="TDQ59572.1"/>
    <property type="molecule type" value="Genomic_DNA"/>
</dbReference>
<dbReference type="InterPro" id="IPR058163">
    <property type="entry name" value="LysR-type_TF_proteobact-type"/>
</dbReference>
<keyword evidence="3 6" id="KW-0238">DNA-binding</keyword>
<dbReference type="FunFam" id="1.10.10.10:FF:000001">
    <property type="entry name" value="LysR family transcriptional regulator"/>
    <property type="match status" value="1"/>
</dbReference>
<dbReference type="AlphaFoldDB" id="A0A4R6VFE3"/>
<comment type="similarity">
    <text evidence="1">Belongs to the LysR transcriptional regulatory family.</text>
</comment>
<dbReference type="Pfam" id="PF00126">
    <property type="entry name" value="HTH_1"/>
    <property type="match status" value="1"/>
</dbReference>
<dbReference type="GO" id="GO:0003700">
    <property type="term" value="F:DNA-binding transcription factor activity"/>
    <property type="evidence" value="ECO:0007669"/>
    <property type="project" value="InterPro"/>
</dbReference>
<dbReference type="InterPro" id="IPR036388">
    <property type="entry name" value="WH-like_DNA-bd_sf"/>
</dbReference>
<evidence type="ECO:0000259" key="5">
    <source>
        <dbReference type="PROSITE" id="PS50931"/>
    </source>
</evidence>
<dbReference type="PROSITE" id="PS50931">
    <property type="entry name" value="HTH_LYSR"/>
    <property type="match status" value="1"/>
</dbReference>
<comment type="caution">
    <text evidence="6">The sequence shown here is derived from an EMBL/GenBank/DDBJ whole genome shotgun (WGS) entry which is preliminary data.</text>
</comment>